<dbReference type="AlphaFoldDB" id="A0A2S2BNV0"/>
<evidence type="ECO:0000313" key="6">
    <source>
        <dbReference type="Proteomes" id="UP000245711"/>
    </source>
</evidence>
<dbReference type="PRINTS" id="PR00032">
    <property type="entry name" value="HTHARAC"/>
</dbReference>
<accession>A0A2S2BNV0</accession>
<proteinExistence type="predicted"/>
<evidence type="ECO:0000313" key="5">
    <source>
        <dbReference type="EMBL" id="AWK70296.1"/>
    </source>
</evidence>
<protein>
    <recommendedName>
        <fullName evidence="4">HTH araC/xylS-type domain-containing protein</fullName>
    </recommendedName>
</protein>
<evidence type="ECO:0000256" key="3">
    <source>
        <dbReference type="ARBA" id="ARBA00023163"/>
    </source>
</evidence>
<keyword evidence="3" id="KW-0804">Transcription</keyword>
<keyword evidence="2" id="KW-0238">DNA-binding</keyword>
<dbReference type="InterPro" id="IPR009057">
    <property type="entry name" value="Homeodomain-like_sf"/>
</dbReference>
<evidence type="ECO:0000256" key="1">
    <source>
        <dbReference type="ARBA" id="ARBA00023015"/>
    </source>
</evidence>
<dbReference type="Proteomes" id="UP000245711">
    <property type="component" value="Chromosome"/>
</dbReference>
<organism evidence="5 6">
    <name type="scientific">Rhodococcus oxybenzonivorans</name>
    <dbReference type="NCBI Taxonomy" id="1990687"/>
    <lineage>
        <taxon>Bacteria</taxon>
        <taxon>Bacillati</taxon>
        <taxon>Actinomycetota</taxon>
        <taxon>Actinomycetes</taxon>
        <taxon>Mycobacteriales</taxon>
        <taxon>Nocardiaceae</taxon>
        <taxon>Rhodococcus</taxon>
    </lineage>
</organism>
<dbReference type="GO" id="GO:0043565">
    <property type="term" value="F:sequence-specific DNA binding"/>
    <property type="evidence" value="ECO:0007669"/>
    <property type="project" value="InterPro"/>
</dbReference>
<dbReference type="PROSITE" id="PS01124">
    <property type="entry name" value="HTH_ARAC_FAMILY_2"/>
    <property type="match status" value="1"/>
</dbReference>
<dbReference type="InterPro" id="IPR050204">
    <property type="entry name" value="AraC_XylS_family_regulators"/>
</dbReference>
<reference evidence="5 6" key="1">
    <citation type="submission" date="2017-05" db="EMBL/GenBank/DDBJ databases">
        <title>Isolation of Rhodococcus sp. S2-17 biodegrading of BP-3.</title>
        <authorList>
            <person name="Lee Y."/>
            <person name="Kim K.H."/>
            <person name="Chun B.H."/>
            <person name="Jung H.S."/>
            <person name="Jeon C.O."/>
        </authorList>
    </citation>
    <scope>NUCLEOTIDE SEQUENCE [LARGE SCALE GENOMIC DNA]</scope>
    <source>
        <strain evidence="5 6">S2-17</strain>
    </source>
</reference>
<dbReference type="InterPro" id="IPR018060">
    <property type="entry name" value="HTH_AraC"/>
</dbReference>
<dbReference type="KEGG" id="roz:CBI38_00585"/>
<name>A0A2S2BNV0_9NOCA</name>
<keyword evidence="1" id="KW-0805">Transcription regulation</keyword>
<feature type="domain" description="HTH araC/xylS-type" evidence="4">
    <location>
        <begin position="267"/>
        <end position="368"/>
    </location>
</feature>
<sequence>MSDHSHGHQCPQHTEDDVCIPVVDTSCGSAEANPKMMSHPKIDSELEDALRYDEHGTEIISTLDVRPNLRNAVWEARNRSHLIGLRAGSPTPSGLVGTMRSAVVNGMSIADITGNAHTVERTPTMADQLPIDSVMFTFVLSGESFHFNGTSPPVLVKQGEVAIYDSDSPFMLGFTEAMHAVVASVPRHHLVDIGMQDCFRRLKVIRHAGTGVETEMARDLLDVLRGAFERPVDVDVHEFDDTLLANALRTLRRLSVQPTQTSYHYFTAATAFIESHFDDPRLSIADIAHTLSLSQRHLGRIFAARETTVARHIQKLRLQHARRLLVSPESCHMGVAEVGRRCGFSSPSHFSKAFRAYFGVTPTEDRRAGSLPTAD</sequence>
<keyword evidence="6" id="KW-1185">Reference proteome</keyword>
<dbReference type="GO" id="GO:0003700">
    <property type="term" value="F:DNA-binding transcription factor activity"/>
    <property type="evidence" value="ECO:0007669"/>
    <property type="project" value="InterPro"/>
</dbReference>
<dbReference type="InterPro" id="IPR018062">
    <property type="entry name" value="HTH_AraC-typ_CS"/>
</dbReference>
<dbReference type="Pfam" id="PF12833">
    <property type="entry name" value="HTH_18"/>
    <property type="match status" value="1"/>
</dbReference>
<dbReference type="EMBL" id="CP021354">
    <property type="protein sequence ID" value="AWK70296.1"/>
    <property type="molecule type" value="Genomic_DNA"/>
</dbReference>
<evidence type="ECO:0000256" key="2">
    <source>
        <dbReference type="ARBA" id="ARBA00023125"/>
    </source>
</evidence>
<dbReference type="InterPro" id="IPR020449">
    <property type="entry name" value="Tscrpt_reg_AraC-type_HTH"/>
</dbReference>
<dbReference type="SMART" id="SM00342">
    <property type="entry name" value="HTH_ARAC"/>
    <property type="match status" value="1"/>
</dbReference>
<dbReference type="PROSITE" id="PS00041">
    <property type="entry name" value="HTH_ARAC_FAMILY_1"/>
    <property type="match status" value="1"/>
</dbReference>
<dbReference type="Gene3D" id="1.10.10.60">
    <property type="entry name" value="Homeodomain-like"/>
    <property type="match status" value="1"/>
</dbReference>
<dbReference type="OrthoDB" id="2039152at2"/>
<dbReference type="SUPFAM" id="SSF46689">
    <property type="entry name" value="Homeodomain-like"/>
    <property type="match status" value="1"/>
</dbReference>
<dbReference type="PANTHER" id="PTHR46796:SF6">
    <property type="entry name" value="ARAC SUBFAMILY"/>
    <property type="match status" value="1"/>
</dbReference>
<dbReference type="PANTHER" id="PTHR46796">
    <property type="entry name" value="HTH-TYPE TRANSCRIPTIONAL ACTIVATOR RHAS-RELATED"/>
    <property type="match status" value="1"/>
</dbReference>
<evidence type="ECO:0000259" key="4">
    <source>
        <dbReference type="PROSITE" id="PS01124"/>
    </source>
</evidence>
<gene>
    <name evidence="5" type="ORF">CBI38_00585</name>
</gene>